<protein>
    <submittedName>
        <fullName evidence="14">5'-tyrosyl-DNA phosphodiesterase</fullName>
    </submittedName>
</protein>
<dbReference type="InterPro" id="IPR036691">
    <property type="entry name" value="Endo/exonu/phosph_ase_sf"/>
</dbReference>
<dbReference type="GO" id="GO:0004518">
    <property type="term" value="F:nuclease activity"/>
    <property type="evidence" value="ECO:0007669"/>
    <property type="project" value="UniProtKB-KW"/>
</dbReference>
<evidence type="ECO:0000313" key="13">
    <source>
        <dbReference type="Proteomes" id="UP000887565"/>
    </source>
</evidence>
<evidence type="ECO:0000256" key="10">
    <source>
        <dbReference type="ARBA" id="ARBA00023242"/>
    </source>
</evidence>
<dbReference type="GO" id="GO:0046872">
    <property type="term" value="F:metal ion binding"/>
    <property type="evidence" value="ECO:0007669"/>
    <property type="project" value="UniProtKB-KW"/>
</dbReference>
<evidence type="ECO:0000256" key="9">
    <source>
        <dbReference type="ARBA" id="ARBA00023204"/>
    </source>
</evidence>
<evidence type="ECO:0000256" key="4">
    <source>
        <dbReference type="ARBA" id="ARBA00022722"/>
    </source>
</evidence>
<dbReference type="GO" id="GO:0005737">
    <property type="term" value="C:cytoplasm"/>
    <property type="evidence" value="ECO:0007669"/>
    <property type="project" value="TreeGrafter"/>
</dbReference>
<feature type="domain" description="UBA-like" evidence="11">
    <location>
        <begin position="73"/>
        <end position="101"/>
    </location>
</feature>
<organism evidence="13 14">
    <name type="scientific">Romanomermis culicivorax</name>
    <name type="common">Nematode worm</name>
    <dbReference type="NCBI Taxonomy" id="13658"/>
    <lineage>
        <taxon>Eukaryota</taxon>
        <taxon>Metazoa</taxon>
        <taxon>Ecdysozoa</taxon>
        <taxon>Nematoda</taxon>
        <taxon>Enoplea</taxon>
        <taxon>Dorylaimia</taxon>
        <taxon>Mermithida</taxon>
        <taxon>Mermithoidea</taxon>
        <taxon>Mermithidae</taxon>
        <taxon>Romanomermis</taxon>
    </lineage>
</organism>
<keyword evidence="4" id="KW-0540">Nuclease</keyword>
<dbReference type="CDD" id="cd14672">
    <property type="entry name" value="UBA_ceTYDP2_like"/>
    <property type="match status" value="1"/>
</dbReference>
<evidence type="ECO:0000313" key="14">
    <source>
        <dbReference type="WBParaSite" id="nRc.2.0.1.t17055-RA"/>
    </source>
</evidence>
<reference evidence="14" key="1">
    <citation type="submission" date="2022-11" db="UniProtKB">
        <authorList>
            <consortium name="WormBaseParasite"/>
        </authorList>
    </citation>
    <scope>IDENTIFICATION</scope>
</reference>
<dbReference type="AlphaFoldDB" id="A0A915IT64"/>
<keyword evidence="10" id="KW-0539">Nucleus</keyword>
<accession>A0A915IT64</accession>
<keyword evidence="9" id="KW-0234">DNA repair</keyword>
<evidence type="ECO:0000256" key="2">
    <source>
        <dbReference type="ARBA" id="ARBA00001946"/>
    </source>
</evidence>
<keyword evidence="6" id="KW-0227">DNA damage</keyword>
<dbReference type="Proteomes" id="UP000887565">
    <property type="component" value="Unplaced"/>
</dbReference>
<dbReference type="Gene3D" id="1.10.8.10">
    <property type="entry name" value="DNA helicase RuvA subunit, C-terminal domain"/>
    <property type="match status" value="1"/>
</dbReference>
<comment type="subcellular location">
    <subcellularLocation>
        <location evidence="3">Nucleus</location>
    </subcellularLocation>
</comment>
<dbReference type="WBParaSite" id="nRc.2.0.1.t17055-RA">
    <property type="protein sequence ID" value="nRc.2.0.1.t17055-RA"/>
    <property type="gene ID" value="nRc.2.0.1.g17055"/>
</dbReference>
<dbReference type="GO" id="GO:0016605">
    <property type="term" value="C:PML body"/>
    <property type="evidence" value="ECO:0007669"/>
    <property type="project" value="TreeGrafter"/>
</dbReference>
<evidence type="ECO:0000259" key="12">
    <source>
        <dbReference type="Pfam" id="PF23191"/>
    </source>
</evidence>
<dbReference type="PANTHER" id="PTHR15822">
    <property type="entry name" value="TRAF AND TNF RECEPTOR-ASSOCIATED PROTEIN"/>
    <property type="match status" value="1"/>
</dbReference>
<proteinExistence type="predicted"/>
<dbReference type="GO" id="GO:0070260">
    <property type="term" value="F:5'-tyrosyl-DNA phosphodiesterase activity"/>
    <property type="evidence" value="ECO:0007669"/>
    <property type="project" value="TreeGrafter"/>
</dbReference>
<keyword evidence="8" id="KW-0460">Magnesium</keyword>
<evidence type="ECO:0000256" key="3">
    <source>
        <dbReference type="ARBA" id="ARBA00004123"/>
    </source>
</evidence>
<evidence type="ECO:0000256" key="1">
    <source>
        <dbReference type="ARBA" id="ARBA00001936"/>
    </source>
</evidence>
<dbReference type="CDD" id="cd09080">
    <property type="entry name" value="TDP2"/>
    <property type="match status" value="1"/>
</dbReference>
<dbReference type="Gene3D" id="3.60.10.10">
    <property type="entry name" value="Endonuclease/exonuclease/phosphatase"/>
    <property type="match status" value="1"/>
</dbReference>
<keyword evidence="7" id="KW-0378">Hydrolase</keyword>
<evidence type="ECO:0000256" key="6">
    <source>
        <dbReference type="ARBA" id="ARBA00022763"/>
    </source>
</evidence>
<keyword evidence="5" id="KW-0479">Metal-binding</keyword>
<dbReference type="Pfam" id="PF23191">
    <property type="entry name" value="WHD_MCM3_C"/>
    <property type="match status" value="1"/>
</dbReference>
<comment type="cofactor">
    <cofactor evidence="1">
        <name>Mn(2+)</name>
        <dbReference type="ChEBI" id="CHEBI:29035"/>
    </cofactor>
</comment>
<dbReference type="InterPro" id="IPR056575">
    <property type="entry name" value="WH_MCM3_C"/>
</dbReference>
<dbReference type="Pfam" id="PF22566">
    <property type="entry name" value="UBA_8"/>
    <property type="match status" value="1"/>
</dbReference>
<name>A0A915IT64_ROMCU</name>
<dbReference type="GO" id="GO:0003697">
    <property type="term" value="F:single-stranded DNA binding"/>
    <property type="evidence" value="ECO:0007669"/>
    <property type="project" value="TreeGrafter"/>
</dbReference>
<keyword evidence="13" id="KW-1185">Reference proteome</keyword>
<dbReference type="GO" id="GO:0006302">
    <property type="term" value="P:double-strand break repair"/>
    <property type="evidence" value="ECO:0007669"/>
    <property type="project" value="TreeGrafter"/>
</dbReference>
<evidence type="ECO:0000259" key="11">
    <source>
        <dbReference type="Pfam" id="PF22566"/>
    </source>
</evidence>
<evidence type="ECO:0000256" key="7">
    <source>
        <dbReference type="ARBA" id="ARBA00022801"/>
    </source>
</evidence>
<dbReference type="SUPFAM" id="SSF56219">
    <property type="entry name" value="DNase I-like"/>
    <property type="match status" value="1"/>
</dbReference>
<evidence type="ECO:0000256" key="5">
    <source>
        <dbReference type="ARBA" id="ARBA00022723"/>
    </source>
</evidence>
<sequence length="436" mass="49696">MDKISGVKTFSEGEMTAALERMSDENNVMVSDDFFTDQKLGGPCDYHVASHMIEMSADNNTAKQDHDPQECDRKCKEFAEITGTDSACGHFFLQDCDWNLEIMPLKSPISLLFLFAASLIVMSNEIKYNFCFHVALNKFFGTEAIATHSSPIAKPLKELVENPAFVFLQEVVPETLAILDASLTPDFSITAPSSNYNLYFNVLLINTKVARKVSYNVIEFSNTQMMRDLLQVEVEVENKPIVLLTTHLESTKEFKNARMKQFQICMETIRRLPYSKSVIFGGDLNIRDDEVMYITKYAILKFRIVSDKLEDVHDVWEATGSKSKDKFTWDCLQNDNLQKIAENASKFKPRCRFDRLYFSVSSLVFRNSEPKMFDIGDFKLIGKNRIRSCLCFPSDHWALRCAFKVERFNTSASSGNDNYPMLNNASVTLDSINKSS</sequence>
<feature type="domain" description="MCM3-like winged helix" evidence="12">
    <location>
        <begin position="7"/>
        <end position="33"/>
    </location>
</feature>
<dbReference type="InterPro" id="IPR051547">
    <property type="entry name" value="TDP2-like"/>
</dbReference>
<evidence type="ECO:0000256" key="8">
    <source>
        <dbReference type="ARBA" id="ARBA00022842"/>
    </source>
</evidence>
<comment type="cofactor">
    <cofactor evidence="2">
        <name>Mg(2+)</name>
        <dbReference type="ChEBI" id="CHEBI:18420"/>
    </cofactor>
</comment>
<dbReference type="PANTHER" id="PTHR15822:SF4">
    <property type="entry name" value="TYROSYL-DNA PHOSPHODIESTERASE 2"/>
    <property type="match status" value="1"/>
</dbReference>
<dbReference type="InterPro" id="IPR054109">
    <property type="entry name" value="UBA_8"/>
</dbReference>